<protein>
    <submittedName>
        <fullName evidence="9">Choline dehydrogenase</fullName>
    </submittedName>
</protein>
<sequence length="639" mass="68585">MVGSLSLLTALATLPFALTVHSAPHRRQLGTLGADIPDGLIQGTLGALAGQIGVNQTYDYVVVGGGTSGNAIGTRLAQAGYKIAIIEAGEFYEVGDPVLASTPGGDFAFVGADMTDGDPLVDWMFETEQMPGAAGRAVHYARGKCLGGTSALNFMIYQRGTEGSFQQWADLVDDQSYTFDKLLPYFKKSVQFTPPNTEMRAANATAQYNPNAFSSSGGPLHVSFPNYAAPFSTWVAKGLRAIGIGEIDDFNSGKLIGSQFTPLTIRPSDQTRSSSEASFIQSMNGSTANLKIYTGTMAKRVLFDDNKTATGVEVMSNGLTYQINAAKEVIVSAGAFQSPQVLMLSGIGPRATLEQFDIPVVVDLPGVGQNMWDHVLFGPSYRVKVDTFTKVVRDPVYLAEQLVNYIVNKNGPLTSNSADFLGWEKVPDKYLSNFTAQAKQDLAAFPDDWPNIEYISGPGYVGDFSNLLLNQPFDGYSYGTILGALVSPTSRGNVTLRSASITDKPIVNPNWLSTETDAQVAVAAFKRAREAFASEAMNPVVIGEEYYPGPQVQTDEEILEAIRKSVQTVWHAACTCKMGKKDDPMAVVDSQARVFGVNNLRVVDASAFPILPPGHPQSAVYMLAEKIADLIINNGTASM</sequence>
<dbReference type="GeneID" id="25317998"/>
<feature type="binding site" evidence="4">
    <location>
        <begin position="570"/>
        <end position="571"/>
    </location>
    <ligand>
        <name>FAD</name>
        <dbReference type="ChEBI" id="CHEBI:57692"/>
    </ligand>
</feature>
<evidence type="ECO:0000256" key="1">
    <source>
        <dbReference type="ARBA" id="ARBA00010790"/>
    </source>
</evidence>
<dbReference type="InterPro" id="IPR007867">
    <property type="entry name" value="GMC_OxRtase_C"/>
</dbReference>
<dbReference type="InterPro" id="IPR036188">
    <property type="entry name" value="FAD/NAD-bd_sf"/>
</dbReference>
<feature type="signal peptide" evidence="6">
    <location>
        <begin position="1"/>
        <end position="22"/>
    </location>
</feature>
<feature type="chain" id="PRO_5002481932" evidence="6">
    <location>
        <begin position="23"/>
        <end position="639"/>
    </location>
</feature>
<comment type="caution">
    <text evidence="9">The sequence shown here is derived from an EMBL/GenBank/DDBJ whole genome shotgun (WGS) entry which is preliminary data.</text>
</comment>
<feature type="domain" description="Glucose-methanol-choline oxidoreductase N-terminal" evidence="8">
    <location>
        <begin position="334"/>
        <end position="348"/>
    </location>
</feature>
<dbReference type="STRING" id="1408163.A0A0F4YRT4"/>
<dbReference type="AlphaFoldDB" id="A0A0F4YRT4"/>
<dbReference type="InterPro" id="IPR000172">
    <property type="entry name" value="GMC_OxRdtase_N"/>
</dbReference>
<dbReference type="Pfam" id="PF05199">
    <property type="entry name" value="GMC_oxred_C"/>
    <property type="match status" value="1"/>
</dbReference>
<keyword evidence="6" id="KW-0732">Signal</keyword>
<feature type="binding site" evidence="4">
    <location>
        <begin position="67"/>
        <end position="68"/>
    </location>
    <ligand>
        <name>FAD</name>
        <dbReference type="ChEBI" id="CHEBI:57692"/>
    </ligand>
</feature>
<gene>
    <name evidence="9" type="ORF">T310_5658</name>
</gene>
<evidence type="ECO:0000259" key="7">
    <source>
        <dbReference type="PROSITE" id="PS00623"/>
    </source>
</evidence>
<feature type="active site" description="Proton acceptor" evidence="3">
    <location>
        <position position="615"/>
    </location>
</feature>
<feature type="domain" description="Glucose-methanol-choline oxidoreductase N-terminal" evidence="7">
    <location>
        <begin position="143"/>
        <end position="166"/>
    </location>
</feature>
<evidence type="ECO:0000259" key="8">
    <source>
        <dbReference type="PROSITE" id="PS00624"/>
    </source>
</evidence>
<keyword evidence="2" id="KW-0325">Glycoprotein</keyword>
<evidence type="ECO:0000256" key="3">
    <source>
        <dbReference type="PIRSR" id="PIRSR000137-1"/>
    </source>
</evidence>
<dbReference type="PROSITE" id="PS00624">
    <property type="entry name" value="GMC_OXRED_2"/>
    <property type="match status" value="1"/>
</dbReference>
<comment type="cofactor">
    <cofactor evidence="4">
        <name>FAD</name>
        <dbReference type="ChEBI" id="CHEBI:57692"/>
    </cofactor>
</comment>
<keyword evidence="4 5" id="KW-0274">FAD</keyword>
<comment type="similarity">
    <text evidence="1 5">Belongs to the GMC oxidoreductase family.</text>
</comment>
<dbReference type="SUPFAM" id="SSF54373">
    <property type="entry name" value="FAD-linked reductases, C-terminal domain"/>
    <property type="match status" value="1"/>
</dbReference>
<dbReference type="RefSeq" id="XP_013326935.1">
    <property type="nucleotide sequence ID" value="XM_013471481.1"/>
</dbReference>
<dbReference type="Pfam" id="PF00732">
    <property type="entry name" value="GMC_oxred_N"/>
    <property type="match status" value="1"/>
</dbReference>
<feature type="binding site" evidence="4">
    <location>
        <begin position="616"/>
        <end position="617"/>
    </location>
    <ligand>
        <name>FAD</name>
        <dbReference type="ChEBI" id="CHEBI:57692"/>
    </ligand>
</feature>
<dbReference type="GO" id="GO:0044550">
    <property type="term" value="P:secondary metabolite biosynthetic process"/>
    <property type="evidence" value="ECO:0007669"/>
    <property type="project" value="TreeGrafter"/>
</dbReference>
<evidence type="ECO:0000313" key="9">
    <source>
        <dbReference type="EMBL" id="KKA20323.1"/>
    </source>
</evidence>
<name>A0A0F4YRT4_RASE3</name>
<dbReference type="OrthoDB" id="269227at2759"/>
<dbReference type="Proteomes" id="UP000053958">
    <property type="component" value="Unassembled WGS sequence"/>
</dbReference>
<dbReference type="Gene3D" id="3.50.50.60">
    <property type="entry name" value="FAD/NAD(P)-binding domain"/>
    <property type="match status" value="1"/>
</dbReference>
<keyword evidence="5" id="KW-0285">Flavoprotein</keyword>
<keyword evidence="10" id="KW-1185">Reference proteome</keyword>
<evidence type="ECO:0000256" key="4">
    <source>
        <dbReference type="PIRSR" id="PIRSR000137-2"/>
    </source>
</evidence>
<proteinExistence type="inferred from homology"/>
<evidence type="ECO:0000256" key="5">
    <source>
        <dbReference type="RuleBase" id="RU003968"/>
    </source>
</evidence>
<accession>A0A0F4YRT4</accession>
<dbReference type="InterPro" id="IPR012132">
    <property type="entry name" value="GMC_OxRdtase"/>
</dbReference>
<dbReference type="PROSITE" id="PS00623">
    <property type="entry name" value="GMC_OXRED_1"/>
    <property type="match status" value="1"/>
</dbReference>
<evidence type="ECO:0000256" key="6">
    <source>
        <dbReference type="SAM" id="SignalP"/>
    </source>
</evidence>
<dbReference type="EMBL" id="LASV01000271">
    <property type="protein sequence ID" value="KKA20323.1"/>
    <property type="molecule type" value="Genomic_DNA"/>
</dbReference>
<dbReference type="GO" id="GO:0050660">
    <property type="term" value="F:flavin adenine dinucleotide binding"/>
    <property type="evidence" value="ECO:0007669"/>
    <property type="project" value="InterPro"/>
</dbReference>
<reference evidence="9 10" key="1">
    <citation type="submission" date="2015-04" db="EMBL/GenBank/DDBJ databases">
        <authorList>
            <person name="Heijne W.H."/>
            <person name="Fedorova N.D."/>
            <person name="Nierman W.C."/>
            <person name="Vollebregt A.W."/>
            <person name="Zhao Z."/>
            <person name="Wu L."/>
            <person name="Kumar M."/>
            <person name="Stam H."/>
            <person name="van den Berg M.A."/>
            <person name="Pel H.J."/>
        </authorList>
    </citation>
    <scope>NUCLEOTIDE SEQUENCE [LARGE SCALE GENOMIC DNA]</scope>
    <source>
        <strain evidence="9 10">CBS 393.64</strain>
    </source>
</reference>
<organism evidence="9 10">
    <name type="scientific">Rasamsonia emersonii (strain ATCC 16479 / CBS 393.64 / IMI 116815)</name>
    <dbReference type="NCBI Taxonomy" id="1408163"/>
    <lineage>
        <taxon>Eukaryota</taxon>
        <taxon>Fungi</taxon>
        <taxon>Dikarya</taxon>
        <taxon>Ascomycota</taxon>
        <taxon>Pezizomycotina</taxon>
        <taxon>Eurotiomycetes</taxon>
        <taxon>Eurotiomycetidae</taxon>
        <taxon>Eurotiales</taxon>
        <taxon>Trichocomaceae</taxon>
        <taxon>Rasamsonia</taxon>
    </lineage>
</organism>
<dbReference type="GO" id="GO:0016614">
    <property type="term" value="F:oxidoreductase activity, acting on CH-OH group of donors"/>
    <property type="evidence" value="ECO:0007669"/>
    <property type="project" value="InterPro"/>
</dbReference>
<evidence type="ECO:0000313" key="10">
    <source>
        <dbReference type="Proteomes" id="UP000053958"/>
    </source>
</evidence>
<dbReference type="PIRSF" id="PIRSF000137">
    <property type="entry name" value="Alcohol_oxidase"/>
    <property type="match status" value="1"/>
</dbReference>
<dbReference type="PANTHER" id="PTHR11552">
    <property type="entry name" value="GLUCOSE-METHANOL-CHOLINE GMC OXIDOREDUCTASE"/>
    <property type="match status" value="1"/>
</dbReference>
<dbReference type="Gene3D" id="3.30.560.10">
    <property type="entry name" value="Glucose Oxidase, domain 3"/>
    <property type="match status" value="1"/>
</dbReference>
<dbReference type="SUPFAM" id="SSF51905">
    <property type="entry name" value="FAD/NAD(P)-binding domain"/>
    <property type="match status" value="1"/>
</dbReference>
<feature type="active site" description="Proton donor" evidence="3">
    <location>
        <position position="571"/>
    </location>
</feature>
<evidence type="ECO:0000256" key="2">
    <source>
        <dbReference type="ARBA" id="ARBA00023180"/>
    </source>
</evidence>
<feature type="binding site" evidence="4">
    <location>
        <position position="149"/>
    </location>
    <ligand>
        <name>FAD</name>
        <dbReference type="ChEBI" id="CHEBI:57692"/>
    </ligand>
</feature>
<dbReference type="PANTHER" id="PTHR11552:SF138">
    <property type="entry name" value="DEHYDROGENASE PKFF-RELATED"/>
    <property type="match status" value="1"/>
</dbReference>